<dbReference type="EMBL" id="JBFOLK010000003">
    <property type="protein sequence ID" value="KAL2525106.1"/>
    <property type="molecule type" value="Genomic_DNA"/>
</dbReference>
<accession>A0ABD1UJ81</accession>
<name>A0ABD1UJ81_9LAMI</name>
<dbReference type="PANTHER" id="PTHR48475">
    <property type="entry name" value="RIBONUCLEASE H"/>
    <property type="match status" value="1"/>
</dbReference>
<gene>
    <name evidence="2" type="ORF">Adt_10160</name>
</gene>
<dbReference type="SUPFAM" id="SSF53098">
    <property type="entry name" value="Ribonuclease H-like"/>
    <property type="match status" value="1"/>
</dbReference>
<dbReference type="InterPro" id="IPR012337">
    <property type="entry name" value="RNaseH-like_sf"/>
</dbReference>
<evidence type="ECO:0000313" key="3">
    <source>
        <dbReference type="Proteomes" id="UP001604336"/>
    </source>
</evidence>
<evidence type="ECO:0000313" key="2">
    <source>
        <dbReference type="EMBL" id="KAL2525106.1"/>
    </source>
</evidence>
<dbReference type="Proteomes" id="UP001604336">
    <property type="component" value="Unassembled WGS sequence"/>
</dbReference>
<dbReference type="PANTHER" id="PTHR48475:SF2">
    <property type="entry name" value="RIBONUCLEASE H"/>
    <property type="match status" value="1"/>
</dbReference>
<dbReference type="InterPro" id="IPR036397">
    <property type="entry name" value="RNaseH_sf"/>
</dbReference>
<protein>
    <submittedName>
        <fullName evidence="2">Ribonuclease H</fullName>
    </submittedName>
</protein>
<evidence type="ECO:0000259" key="1">
    <source>
        <dbReference type="PROSITE" id="PS50879"/>
    </source>
</evidence>
<dbReference type="Pfam" id="PF13456">
    <property type="entry name" value="RVT_3"/>
    <property type="match status" value="1"/>
</dbReference>
<dbReference type="Gene3D" id="3.30.420.10">
    <property type="entry name" value="Ribonuclease H-like superfamily/Ribonuclease H"/>
    <property type="match status" value="1"/>
</dbReference>
<dbReference type="InterPro" id="IPR002156">
    <property type="entry name" value="RNaseH_domain"/>
</dbReference>
<sequence length="134" mass="15132">MAEYKALIAGLRFEKGMGTLKLQVYGDSQLVVNQINKSYQAKDERMASYSQIVEQELKPFVTMEVRQIPRTQSSLANALARLATSEGIEELENIPIGRISNAVIDQLEHMLTTAELKPNWMDEIIKFLKDGMIS</sequence>
<dbReference type="PROSITE" id="PS50879">
    <property type="entry name" value="RNASE_H_1"/>
    <property type="match status" value="1"/>
</dbReference>
<keyword evidence="3" id="KW-1185">Reference proteome</keyword>
<reference evidence="3" key="1">
    <citation type="submission" date="2024-07" db="EMBL/GenBank/DDBJ databases">
        <title>Two chromosome-level genome assemblies of Korean endemic species Abeliophyllum distichum and Forsythia ovata (Oleaceae).</title>
        <authorList>
            <person name="Jang H."/>
        </authorList>
    </citation>
    <scope>NUCLEOTIDE SEQUENCE [LARGE SCALE GENOMIC DNA]</scope>
</reference>
<dbReference type="AlphaFoldDB" id="A0ABD1UJ81"/>
<comment type="caution">
    <text evidence="2">The sequence shown here is derived from an EMBL/GenBank/DDBJ whole genome shotgun (WGS) entry which is preliminary data.</text>
</comment>
<feature type="domain" description="RNase H type-1" evidence="1">
    <location>
        <begin position="1"/>
        <end position="89"/>
    </location>
</feature>
<proteinExistence type="predicted"/>
<organism evidence="2 3">
    <name type="scientific">Abeliophyllum distichum</name>
    <dbReference type="NCBI Taxonomy" id="126358"/>
    <lineage>
        <taxon>Eukaryota</taxon>
        <taxon>Viridiplantae</taxon>
        <taxon>Streptophyta</taxon>
        <taxon>Embryophyta</taxon>
        <taxon>Tracheophyta</taxon>
        <taxon>Spermatophyta</taxon>
        <taxon>Magnoliopsida</taxon>
        <taxon>eudicotyledons</taxon>
        <taxon>Gunneridae</taxon>
        <taxon>Pentapetalae</taxon>
        <taxon>asterids</taxon>
        <taxon>lamiids</taxon>
        <taxon>Lamiales</taxon>
        <taxon>Oleaceae</taxon>
        <taxon>Forsythieae</taxon>
        <taxon>Abeliophyllum</taxon>
    </lineage>
</organism>